<proteinExistence type="predicted"/>
<dbReference type="Pfam" id="PF00356">
    <property type="entry name" value="LacI"/>
    <property type="match status" value="1"/>
</dbReference>
<dbReference type="PANTHER" id="PTHR30146:SF109">
    <property type="entry name" value="HTH-TYPE TRANSCRIPTIONAL REGULATOR GALS"/>
    <property type="match status" value="1"/>
</dbReference>
<organism evidence="5 6">
    <name type="scientific">Szabonella alba</name>
    <dbReference type="NCBI Taxonomy" id="2804194"/>
    <lineage>
        <taxon>Bacteria</taxon>
        <taxon>Pseudomonadati</taxon>
        <taxon>Pseudomonadota</taxon>
        <taxon>Alphaproteobacteria</taxon>
        <taxon>Rhodobacterales</taxon>
        <taxon>Paracoccaceae</taxon>
        <taxon>Szabonella</taxon>
    </lineage>
</organism>
<sequence length="362" mass="38644">MASDRIPARGFDRHRRTTLGASVTIDDVARRAGVSIATVSRVTNGVAGKVSARTRDRVLMAAEMLGYRPASAGSALRKGRSHVIGLLVSDPGNAHHAQVSISIERALRQAGKVMILANTGEDPATQDAMIAEMLALSASGIILLGAIKSAGLRAALDQQAPVIFVNRRSPFMEAAPFVGIDHAAAAAVMAGRFFDAGHRRVAVFHGPSRSDWISARARAFCDSFNARVTEVDAISCYAVTRSRMESAYQVATGLFAAPDAPRAVFCTTDEIAYGVARACAEAGLEPGLNVRISGFDGNPLNAYLAPWLESVVADHDDFGPYVVELLERLWQRIPGTGYPADAERLLPFRVQPASLLPHKNES</sequence>
<evidence type="ECO:0000256" key="2">
    <source>
        <dbReference type="ARBA" id="ARBA00023125"/>
    </source>
</evidence>
<dbReference type="SUPFAM" id="SSF53822">
    <property type="entry name" value="Periplasmic binding protein-like I"/>
    <property type="match status" value="1"/>
</dbReference>
<keyword evidence="3" id="KW-0804">Transcription</keyword>
<dbReference type="RefSeq" id="WP_202690167.1">
    <property type="nucleotide sequence ID" value="NZ_JAESVN010000014.1"/>
</dbReference>
<dbReference type="InterPro" id="IPR028082">
    <property type="entry name" value="Peripla_BP_I"/>
</dbReference>
<evidence type="ECO:0000256" key="1">
    <source>
        <dbReference type="ARBA" id="ARBA00023015"/>
    </source>
</evidence>
<evidence type="ECO:0000256" key="3">
    <source>
        <dbReference type="ARBA" id="ARBA00023163"/>
    </source>
</evidence>
<dbReference type="Proteomes" id="UP000648908">
    <property type="component" value="Unassembled WGS sequence"/>
</dbReference>
<dbReference type="Pfam" id="PF13407">
    <property type="entry name" value="Peripla_BP_4"/>
    <property type="match status" value="1"/>
</dbReference>
<dbReference type="PANTHER" id="PTHR30146">
    <property type="entry name" value="LACI-RELATED TRANSCRIPTIONAL REPRESSOR"/>
    <property type="match status" value="1"/>
</dbReference>
<dbReference type="EMBL" id="JAESVN010000014">
    <property type="protein sequence ID" value="MBL4919188.1"/>
    <property type="molecule type" value="Genomic_DNA"/>
</dbReference>
<dbReference type="GO" id="GO:0003700">
    <property type="term" value="F:DNA-binding transcription factor activity"/>
    <property type="evidence" value="ECO:0007669"/>
    <property type="project" value="TreeGrafter"/>
</dbReference>
<dbReference type="Gene3D" id="1.10.260.40">
    <property type="entry name" value="lambda repressor-like DNA-binding domains"/>
    <property type="match status" value="1"/>
</dbReference>
<keyword evidence="6" id="KW-1185">Reference proteome</keyword>
<evidence type="ECO:0000313" key="5">
    <source>
        <dbReference type="EMBL" id="MBL4919188.1"/>
    </source>
</evidence>
<name>A0A8K0Y289_9RHOB</name>
<dbReference type="SMART" id="SM00354">
    <property type="entry name" value="HTH_LACI"/>
    <property type="match status" value="1"/>
</dbReference>
<gene>
    <name evidence="5" type="ORF">JL811_18365</name>
</gene>
<dbReference type="InterPro" id="IPR025997">
    <property type="entry name" value="SBP_2_dom"/>
</dbReference>
<reference evidence="5" key="1">
    <citation type="submission" date="2021-01" db="EMBL/GenBank/DDBJ databases">
        <title>Tabrizicola alba sp. nov. a motile alkaliphilic bacterium isolated from a soda lake.</title>
        <authorList>
            <person name="Szuroczki S."/>
            <person name="Abbaszade G."/>
            <person name="Schumann P."/>
            <person name="Toth E."/>
        </authorList>
    </citation>
    <scope>NUCLEOTIDE SEQUENCE</scope>
    <source>
        <strain evidence="5">DMG-N-6</strain>
    </source>
</reference>
<protein>
    <submittedName>
        <fullName evidence="5">LacI family DNA-binding transcriptional regulator</fullName>
    </submittedName>
</protein>
<accession>A0A8K0Y289</accession>
<dbReference type="Gene3D" id="3.40.50.2300">
    <property type="match status" value="2"/>
</dbReference>
<dbReference type="InterPro" id="IPR000843">
    <property type="entry name" value="HTH_LacI"/>
</dbReference>
<feature type="domain" description="HTH lacI-type" evidence="4">
    <location>
        <begin position="23"/>
        <end position="78"/>
    </location>
</feature>
<dbReference type="InterPro" id="IPR010982">
    <property type="entry name" value="Lambda_DNA-bd_dom_sf"/>
</dbReference>
<dbReference type="AlphaFoldDB" id="A0A8K0Y289"/>
<dbReference type="SUPFAM" id="SSF47413">
    <property type="entry name" value="lambda repressor-like DNA-binding domains"/>
    <property type="match status" value="1"/>
</dbReference>
<dbReference type="CDD" id="cd01392">
    <property type="entry name" value="HTH_LacI"/>
    <property type="match status" value="1"/>
</dbReference>
<keyword evidence="1" id="KW-0805">Transcription regulation</keyword>
<evidence type="ECO:0000313" key="6">
    <source>
        <dbReference type="Proteomes" id="UP000648908"/>
    </source>
</evidence>
<comment type="caution">
    <text evidence="5">The sequence shown here is derived from an EMBL/GenBank/DDBJ whole genome shotgun (WGS) entry which is preliminary data.</text>
</comment>
<dbReference type="PRINTS" id="PR00036">
    <property type="entry name" value="HTHLACI"/>
</dbReference>
<dbReference type="GO" id="GO:0000976">
    <property type="term" value="F:transcription cis-regulatory region binding"/>
    <property type="evidence" value="ECO:0007669"/>
    <property type="project" value="TreeGrafter"/>
</dbReference>
<dbReference type="PROSITE" id="PS50932">
    <property type="entry name" value="HTH_LACI_2"/>
    <property type="match status" value="1"/>
</dbReference>
<evidence type="ECO:0000259" key="4">
    <source>
        <dbReference type="PROSITE" id="PS50932"/>
    </source>
</evidence>
<keyword evidence="2 5" id="KW-0238">DNA-binding</keyword>